<keyword evidence="4" id="KW-1185">Reference proteome</keyword>
<dbReference type="RefSeq" id="WP_239160273.1">
    <property type="nucleotide sequence ID" value="NZ_BOPH01000043.1"/>
</dbReference>
<keyword evidence="1" id="KW-1133">Transmembrane helix</keyword>
<feature type="transmembrane region" description="Helical" evidence="1">
    <location>
        <begin position="246"/>
        <end position="265"/>
    </location>
</feature>
<proteinExistence type="predicted"/>
<dbReference type="AlphaFoldDB" id="A0A8J3ZW44"/>
<evidence type="ECO:0000313" key="4">
    <source>
        <dbReference type="Proteomes" id="UP000635606"/>
    </source>
</evidence>
<name>A0A8J3ZW44_9ACTN</name>
<organism evidence="3 4">
    <name type="scientific">Virgisporangium ochraceum</name>
    <dbReference type="NCBI Taxonomy" id="65505"/>
    <lineage>
        <taxon>Bacteria</taxon>
        <taxon>Bacillati</taxon>
        <taxon>Actinomycetota</taxon>
        <taxon>Actinomycetes</taxon>
        <taxon>Micromonosporales</taxon>
        <taxon>Micromonosporaceae</taxon>
        <taxon>Virgisporangium</taxon>
    </lineage>
</organism>
<reference evidence="3" key="1">
    <citation type="submission" date="2021-01" db="EMBL/GenBank/DDBJ databases">
        <title>Whole genome shotgun sequence of Virgisporangium ochraceum NBRC 16418.</title>
        <authorList>
            <person name="Komaki H."/>
            <person name="Tamura T."/>
        </authorList>
    </citation>
    <scope>NUCLEOTIDE SEQUENCE</scope>
    <source>
        <strain evidence="3">NBRC 16418</strain>
    </source>
</reference>
<dbReference type="GO" id="GO:0080120">
    <property type="term" value="P:CAAX-box protein maturation"/>
    <property type="evidence" value="ECO:0007669"/>
    <property type="project" value="UniProtKB-ARBA"/>
</dbReference>
<gene>
    <name evidence="3" type="ORF">Voc01_035020</name>
</gene>
<sequence>MTDPAPVPGPIPQVVRPALPYHRLAGPAGWRTALGTVLILAGTVAASTVLYGVAMVGGQVADVPRDVDDLPILPPLADTAVALAGIAVGLPLVLLAARLVQRRPAGTVSSVLGRLRWGWLAWCLPLAFAAVVVFFLASFVLAPLFPAATGDPGAWVGGGPFLRAMLVLVLIVPFQAAAEEYAFRGWLLQGVGSLAFLRGRLWPAIVVQAVLFAAVHGWGTVWGFVDLVIWACFMGWVTVRTGGLEAAIALHLANNLMSMAWSVAFGTLDLEVTAADMSVLMLAIDIPVVLGYTLVVTWLARRRGLPTSTCHGAHR</sequence>
<comment type="caution">
    <text evidence="3">The sequence shown here is derived from an EMBL/GenBank/DDBJ whole genome shotgun (WGS) entry which is preliminary data.</text>
</comment>
<dbReference type="EMBL" id="BOPH01000043">
    <property type="protein sequence ID" value="GIJ68585.1"/>
    <property type="molecule type" value="Genomic_DNA"/>
</dbReference>
<feature type="transmembrane region" description="Helical" evidence="1">
    <location>
        <begin position="195"/>
        <end position="215"/>
    </location>
</feature>
<protein>
    <recommendedName>
        <fullName evidence="2">CAAX prenyl protease 2/Lysostaphin resistance protein A-like domain-containing protein</fullName>
    </recommendedName>
</protein>
<feature type="transmembrane region" description="Helical" evidence="1">
    <location>
        <begin position="76"/>
        <end position="97"/>
    </location>
</feature>
<feature type="transmembrane region" description="Helical" evidence="1">
    <location>
        <begin position="117"/>
        <end position="141"/>
    </location>
</feature>
<feature type="transmembrane region" description="Helical" evidence="1">
    <location>
        <begin position="277"/>
        <end position="299"/>
    </location>
</feature>
<dbReference type="GO" id="GO:0004175">
    <property type="term" value="F:endopeptidase activity"/>
    <property type="evidence" value="ECO:0007669"/>
    <property type="project" value="UniProtKB-ARBA"/>
</dbReference>
<evidence type="ECO:0000256" key="1">
    <source>
        <dbReference type="SAM" id="Phobius"/>
    </source>
</evidence>
<keyword evidence="1" id="KW-0812">Transmembrane</keyword>
<dbReference type="Pfam" id="PF02517">
    <property type="entry name" value="Rce1-like"/>
    <property type="match status" value="1"/>
</dbReference>
<dbReference type="InterPro" id="IPR003675">
    <property type="entry name" value="Rce1/LyrA-like_dom"/>
</dbReference>
<evidence type="ECO:0000259" key="2">
    <source>
        <dbReference type="Pfam" id="PF02517"/>
    </source>
</evidence>
<keyword evidence="1" id="KW-0472">Membrane</keyword>
<feature type="domain" description="CAAX prenyl protease 2/Lysostaphin resistance protein A-like" evidence="2">
    <location>
        <begin position="164"/>
        <end position="257"/>
    </location>
</feature>
<feature type="transmembrane region" description="Helical" evidence="1">
    <location>
        <begin position="161"/>
        <end position="183"/>
    </location>
</feature>
<feature type="transmembrane region" description="Helical" evidence="1">
    <location>
        <begin position="33"/>
        <end position="56"/>
    </location>
</feature>
<feature type="transmembrane region" description="Helical" evidence="1">
    <location>
        <begin position="221"/>
        <end position="239"/>
    </location>
</feature>
<dbReference type="Proteomes" id="UP000635606">
    <property type="component" value="Unassembled WGS sequence"/>
</dbReference>
<accession>A0A8J3ZW44</accession>
<evidence type="ECO:0000313" key="3">
    <source>
        <dbReference type="EMBL" id="GIJ68585.1"/>
    </source>
</evidence>